<feature type="transmembrane region" description="Helical" evidence="18">
    <location>
        <begin position="136"/>
        <end position="156"/>
    </location>
</feature>
<keyword evidence="8" id="KW-0157">Chromophore</keyword>
<keyword evidence="20" id="KW-1185">Reference proteome</keyword>
<evidence type="ECO:0000256" key="6">
    <source>
        <dbReference type="ARBA" id="ARBA00022925"/>
    </source>
</evidence>
<keyword evidence="4" id="KW-0716">Sensory transduction</keyword>
<sequence>MEYPESADCSNGTAWLPVAEARIGSGVSGPSEQRLLGWNVPPDELPHIPTHWLVYPEPDPLINYGLGVLYCFFFFFAVMGNGIVIYIFLTSKNLKTPSNIFVVNLAICDFVMMAKTPIFIYNSFNLGPASGPTACLVFATMGSFSGIGAGATNAVIAYDRYMTIAKPFGSKMTRGKAIMIIFFLWMWVTPWVVFPATEIWGRFVPEGFLTSCTFDYMSDTDHIRVFVGVMFFVCYCIPMTMIIYFYSQIVSHVVAHEKALKAQAKKMNVESLRSNVDKNQDSTEIRIAKMAISLSFLFVLSWTPYATVALIGAFGNKALLTPGVTMIPACCCKLVACFDPYVFALSHPRFRLELQKKMPFLDIKEDKPTASETASTTTEATSANPD</sequence>
<dbReference type="InterPro" id="IPR001760">
    <property type="entry name" value="Opsin"/>
</dbReference>
<feature type="domain" description="G-protein coupled receptors family 1 profile" evidence="19">
    <location>
        <begin position="80"/>
        <end position="343"/>
    </location>
</feature>
<dbReference type="PROSITE" id="PS50262">
    <property type="entry name" value="G_PROTEIN_RECEP_F1_2"/>
    <property type="match status" value="1"/>
</dbReference>
<dbReference type="InterPro" id="IPR017452">
    <property type="entry name" value="GPCR_Rhodpsn_7TM"/>
</dbReference>
<feature type="transmembrane region" description="Helical" evidence="18">
    <location>
        <begin position="101"/>
        <end position="124"/>
    </location>
</feature>
<evidence type="ECO:0000256" key="11">
    <source>
        <dbReference type="ARBA" id="ARBA00023157"/>
    </source>
</evidence>
<proteinExistence type="inferred from homology"/>
<evidence type="ECO:0000256" key="10">
    <source>
        <dbReference type="ARBA" id="ARBA00023136"/>
    </source>
</evidence>
<evidence type="ECO:0000256" key="9">
    <source>
        <dbReference type="ARBA" id="ARBA00023040"/>
    </source>
</evidence>
<dbReference type="SUPFAM" id="SSF81321">
    <property type="entry name" value="Family A G protein-coupled receptor-like"/>
    <property type="match status" value="1"/>
</dbReference>
<dbReference type="PROSITE" id="PS00237">
    <property type="entry name" value="G_PROTEIN_RECEP_F1_1"/>
    <property type="match status" value="1"/>
</dbReference>
<dbReference type="FunFam" id="1.20.1070.10:FF:000044">
    <property type="entry name" value="Opsin, ultraviolet-sensitive"/>
    <property type="match status" value="1"/>
</dbReference>
<keyword evidence="12 16" id="KW-0675">Receptor</keyword>
<keyword evidence="14 16" id="KW-0807">Transducer</keyword>
<evidence type="ECO:0000256" key="2">
    <source>
        <dbReference type="ARBA" id="ARBA00010663"/>
    </source>
</evidence>
<keyword evidence="3" id="KW-0600">Photoreceptor protein</keyword>
<evidence type="ECO:0000256" key="7">
    <source>
        <dbReference type="ARBA" id="ARBA00022989"/>
    </source>
</evidence>
<keyword evidence="5 16" id="KW-0812">Transmembrane</keyword>
<evidence type="ECO:0000256" key="5">
    <source>
        <dbReference type="ARBA" id="ARBA00022692"/>
    </source>
</evidence>
<accession>A0A6J1SFH9</accession>
<evidence type="ECO:0000256" key="14">
    <source>
        <dbReference type="ARBA" id="ARBA00023224"/>
    </source>
</evidence>
<comment type="similarity">
    <text evidence="2 16">Belongs to the G-protein coupled receptor 1 family.</text>
</comment>
<dbReference type="GO" id="GO:0004930">
    <property type="term" value="F:G protein-coupled receptor activity"/>
    <property type="evidence" value="ECO:0007669"/>
    <property type="project" value="UniProtKB-KW"/>
</dbReference>
<evidence type="ECO:0000256" key="12">
    <source>
        <dbReference type="ARBA" id="ARBA00023170"/>
    </source>
</evidence>
<keyword evidence="6" id="KW-0681">Retinal protein</keyword>
<dbReference type="GO" id="GO:0016020">
    <property type="term" value="C:membrane"/>
    <property type="evidence" value="ECO:0007669"/>
    <property type="project" value="UniProtKB-SubCell"/>
</dbReference>
<keyword evidence="10 18" id="KW-0472">Membrane</keyword>
<protein>
    <submittedName>
        <fullName evidence="21">Opsin, ultraviolet-sensitive</fullName>
    </submittedName>
</protein>
<dbReference type="OrthoDB" id="2105199at2759"/>
<keyword evidence="13" id="KW-0325">Glycoprotein</keyword>
<keyword evidence="11" id="KW-1015">Disulfide bond</keyword>
<keyword evidence="9 16" id="KW-0297">G-protein coupled receptor</keyword>
<feature type="compositionally biased region" description="Low complexity" evidence="17">
    <location>
        <begin position="370"/>
        <end position="386"/>
    </location>
</feature>
<evidence type="ECO:0000313" key="20">
    <source>
        <dbReference type="Proteomes" id="UP000504606"/>
    </source>
</evidence>
<evidence type="ECO:0000256" key="8">
    <source>
        <dbReference type="ARBA" id="ARBA00022991"/>
    </source>
</evidence>
<evidence type="ECO:0000256" key="18">
    <source>
        <dbReference type="SAM" id="Phobius"/>
    </source>
</evidence>
<dbReference type="GeneID" id="113207417"/>
<dbReference type="RefSeq" id="XP_026279762.1">
    <property type="nucleotide sequence ID" value="XM_026423977.2"/>
</dbReference>
<evidence type="ECO:0000256" key="1">
    <source>
        <dbReference type="ARBA" id="ARBA00004141"/>
    </source>
</evidence>
<dbReference type="AlphaFoldDB" id="A0A6J1SFH9"/>
<feature type="transmembrane region" description="Helical" evidence="18">
    <location>
        <begin position="223"/>
        <end position="246"/>
    </location>
</feature>
<feature type="transmembrane region" description="Helical" evidence="18">
    <location>
        <begin position="294"/>
        <end position="314"/>
    </location>
</feature>
<evidence type="ECO:0000256" key="4">
    <source>
        <dbReference type="ARBA" id="ARBA00022606"/>
    </source>
</evidence>
<dbReference type="InterPro" id="IPR000276">
    <property type="entry name" value="GPCR_Rhodpsn"/>
</dbReference>
<feature type="transmembrane region" description="Helical" evidence="18">
    <location>
        <begin position="61"/>
        <end position="89"/>
    </location>
</feature>
<keyword evidence="15" id="KW-0844">Vision</keyword>
<dbReference type="GO" id="GO:0007602">
    <property type="term" value="P:phototransduction"/>
    <property type="evidence" value="ECO:0007669"/>
    <property type="project" value="UniProtKB-KW"/>
</dbReference>
<feature type="region of interest" description="Disordered" evidence="17">
    <location>
        <begin position="365"/>
        <end position="386"/>
    </location>
</feature>
<keyword evidence="7 18" id="KW-1133">Transmembrane helix</keyword>
<reference evidence="21" key="1">
    <citation type="submission" date="2025-08" db="UniProtKB">
        <authorList>
            <consortium name="RefSeq"/>
        </authorList>
    </citation>
    <scope>IDENTIFICATION</scope>
    <source>
        <tissue evidence="21">Whole organism</tissue>
    </source>
</reference>
<feature type="transmembrane region" description="Helical" evidence="18">
    <location>
        <begin position="326"/>
        <end position="346"/>
    </location>
</feature>
<dbReference type="Proteomes" id="UP000504606">
    <property type="component" value="Unplaced"/>
</dbReference>
<dbReference type="CDD" id="cd15079">
    <property type="entry name" value="7tmA_photoreceptors_insect"/>
    <property type="match status" value="1"/>
</dbReference>
<dbReference type="Gene3D" id="1.20.1070.10">
    <property type="entry name" value="Rhodopsin 7-helix transmembrane proteins"/>
    <property type="match status" value="1"/>
</dbReference>
<dbReference type="PRINTS" id="PR00577">
    <property type="entry name" value="OPSINRH3RH4"/>
</dbReference>
<evidence type="ECO:0000259" key="19">
    <source>
        <dbReference type="PROSITE" id="PS50262"/>
    </source>
</evidence>
<dbReference type="PRINTS" id="PR00237">
    <property type="entry name" value="GPCRRHODOPSN"/>
</dbReference>
<evidence type="ECO:0000256" key="15">
    <source>
        <dbReference type="ARBA" id="ARBA00023305"/>
    </source>
</evidence>
<dbReference type="InterPro" id="IPR050125">
    <property type="entry name" value="GPCR_opsins"/>
</dbReference>
<gene>
    <name evidence="21" type="primary">LOC113207417</name>
</gene>
<dbReference type="GO" id="GO:0007601">
    <property type="term" value="P:visual perception"/>
    <property type="evidence" value="ECO:0007669"/>
    <property type="project" value="UniProtKB-KW"/>
</dbReference>
<dbReference type="PANTHER" id="PTHR24240">
    <property type="entry name" value="OPSIN"/>
    <property type="match status" value="1"/>
</dbReference>
<feature type="transmembrane region" description="Helical" evidence="18">
    <location>
        <begin position="177"/>
        <end position="194"/>
    </location>
</feature>
<evidence type="ECO:0000256" key="3">
    <source>
        <dbReference type="ARBA" id="ARBA00022543"/>
    </source>
</evidence>
<dbReference type="KEGG" id="foc:113207417"/>
<name>A0A6J1SFH9_FRAOC</name>
<evidence type="ECO:0000256" key="17">
    <source>
        <dbReference type="SAM" id="MobiDB-lite"/>
    </source>
</evidence>
<evidence type="ECO:0000256" key="13">
    <source>
        <dbReference type="ARBA" id="ARBA00023180"/>
    </source>
</evidence>
<dbReference type="Pfam" id="PF00001">
    <property type="entry name" value="7tm_1"/>
    <property type="match status" value="1"/>
</dbReference>
<evidence type="ECO:0000256" key="16">
    <source>
        <dbReference type="RuleBase" id="RU000688"/>
    </source>
</evidence>
<organism evidence="20 21">
    <name type="scientific">Frankliniella occidentalis</name>
    <name type="common">Western flower thrips</name>
    <name type="synonym">Euthrips occidentalis</name>
    <dbReference type="NCBI Taxonomy" id="133901"/>
    <lineage>
        <taxon>Eukaryota</taxon>
        <taxon>Metazoa</taxon>
        <taxon>Ecdysozoa</taxon>
        <taxon>Arthropoda</taxon>
        <taxon>Hexapoda</taxon>
        <taxon>Insecta</taxon>
        <taxon>Pterygota</taxon>
        <taxon>Neoptera</taxon>
        <taxon>Paraneoptera</taxon>
        <taxon>Thysanoptera</taxon>
        <taxon>Terebrantia</taxon>
        <taxon>Thripoidea</taxon>
        <taxon>Thripidae</taxon>
        <taxon>Frankliniella</taxon>
    </lineage>
</organism>
<dbReference type="GO" id="GO:0009881">
    <property type="term" value="F:photoreceptor activity"/>
    <property type="evidence" value="ECO:0007669"/>
    <property type="project" value="UniProtKB-KW"/>
</dbReference>
<comment type="subcellular location">
    <subcellularLocation>
        <location evidence="1">Membrane</location>
        <topology evidence="1">Multi-pass membrane protein</topology>
    </subcellularLocation>
</comment>
<evidence type="ECO:0000313" key="21">
    <source>
        <dbReference type="RefSeq" id="XP_026279762.1"/>
    </source>
</evidence>
<dbReference type="SMART" id="SM01381">
    <property type="entry name" value="7TM_GPCR_Srsx"/>
    <property type="match status" value="1"/>
</dbReference>